<organism evidence="1">
    <name type="scientific">marine sediment metagenome</name>
    <dbReference type="NCBI Taxonomy" id="412755"/>
    <lineage>
        <taxon>unclassified sequences</taxon>
        <taxon>metagenomes</taxon>
        <taxon>ecological metagenomes</taxon>
    </lineage>
</organism>
<name>A0A0F9JS09_9ZZZZ</name>
<evidence type="ECO:0008006" key="2">
    <source>
        <dbReference type="Google" id="ProtNLM"/>
    </source>
</evidence>
<sequence>ERNVQAKLTEKEVADIKALTSNGRASQKALAKHYDVTIAAINYIVNGHTWKHVQPASGDVWFPKIDASIGKRSKGVSK</sequence>
<comment type="caution">
    <text evidence="1">The sequence shown here is derived from an EMBL/GenBank/DDBJ whole genome shotgun (WGS) entry which is preliminary data.</text>
</comment>
<accession>A0A0F9JS09</accession>
<dbReference type="AlphaFoldDB" id="A0A0F9JS09"/>
<evidence type="ECO:0000313" key="1">
    <source>
        <dbReference type="EMBL" id="KKM65236.1"/>
    </source>
</evidence>
<gene>
    <name evidence="1" type="ORF">LCGC14_1493400</name>
</gene>
<feature type="non-terminal residue" evidence="1">
    <location>
        <position position="1"/>
    </location>
</feature>
<reference evidence="1" key="1">
    <citation type="journal article" date="2015" name="Nature">
        <title>Complex archaea that bridge the gap between prokaryotes and eukaryotes.</title>
        <authorList>
            <person name="Spang A."/>
            <person name="Saw J.H."/>
            <person name="Jorgensen S.L."/>
            <person name="Zaremba-Niedzwiedzka K."/>
            <person name="Martijn J."/>
            <person name="Lind A.E."/>
            <person name="van Eijk R."/>
            <person name="Schleper C."/>
            <person name="Guy L."/>
            <person name="Ettema T.J."/>
        </authorList>
    </citation>
    <scope>NUCLEOTIDE SEQUENCE</scope>
</reference>
<proteinExistence type="predicted"/>
<protein>
    <recommendedName>
        <fullName evidence="2">HTH psq-type domain-containing protein</fullName>
    </recommendedName>
</protein>
<dbReference type="EMBL" id="LAZR01010759">
    <property type="protein sequence ID" value="KKM65236.1"/>
    <property type="molecule type" value="Genomic_DNA"/>
</dbReference>